<evidence type="ECO:0000313" key="2">
    <source>
        <dbReference type="EMBL" id="GLI65549.1"/>
    </source>
</evidence>
<dbReference type="EMBL" id="BSDZ01000024">
    <property type="protein sequence ID" value="GLI65549.1"/>
    <property type="molecule type" value="Genomic_DNA"/>
</dbReference>
<keyword evidence="1" id="KW-0812">Transmembrane</keyword>
<evidence type="ECO:0000313" key="3">
    <source>
        <dbReference type="Proteomes" id="UP001165090"/>
    </source>
</evidence>
<feature type="transmembrane region" description="Helical" evidence="1">
    <location>
        <begin position="123"/>
        <end position="141"/>
    </location>
</feature>
<name>A0ABQ5S6Z4_9CHLO</name>
<keyword evidence="1" id="KW-0472">Membrane</keyword>
<dbReference type="Proteomes" id="UP001165090">
    <property type="component" value="Unassembled WGS sequence"/>
</dbReference>
<protein>
    <recommendedName>
        <fullName evidence="4">DUF4203 domain-containing protein</fullName>
    </recommendedName>
</protein>
<keyword evidence="1" id="KW-1133">Transmembrane helix</keyword>
<evidence type="ECO:0000256" key="1">
    <source>
        <dbReference type="SAM" id="Phobius"/>
    </source>
</evidence>
<keyword evidence="3" id="KW-1185">Reference proteome</keyword>
<sequence length="219" mass="24434">MCTSATHKKVKMTMAHIVRLDNCSRSVIKKVLDEVNFPMVGTVLAGCVLVLCANWTSKSMAIRVTGGGLVVGLMMGMIVFCWLRITLCLQGCSVLGAAVGMSAWLAGFWWLPSLTFLITNTYLVAWVGFFWFIGLVSVYMGGAGMNNPRLETLLALSFRLLGHVLLYIRLWKCCTSRSRLLISICTSGDFRHRCASTCKYSKASESKQRQRKTSRRREI</sequence>
<feature type="transmembrane region" description="Helical" evidence="1">
    <location>
        <begin position="92"/>
        <end position="111"/>
    </location>
</feature>
<evidence type="ECO:0008006" key="4">
    <source>
        <dbReference type="Google" id="ProtNLM"/>
    </source>
</evidence>
<reference evidence="2 3" key="1">
    <citation type="journal article" date="2023" name="IScience">
        <title>Expanded male sex-determining region conserved during the evolution of homothallism in the green alga Volvox.</title>
        <authorList>
            <person name="Yamamoto K."/>
            <person name="Matsuzaki R."/>
            <person name="Mahakham W."/>
            <person name="Heman W."/>
            <person name="Sekimoto H."/>
            <person name="Kawachi M."/>
            <person name="Minakuchi Y."/>
            <person name="Toyoda A."/>
            <person name="Nozaki H."/>
        </authorList>
    </citation>
    <scope>NUCLEOTIDE SEQUENCE [LARGE SCALE GENOMIC DNA]</scope>
    <source>
        <strain evidence="2 3">NIES-4468</strain>
    </source>
</reference>
<organism evidence="2 3">
    <name type="scientific">Volvox africanus</name>
    <dbReference type="NCBI Taxonomy" id="51714"/>
    <lineage>
        <taxon>Eukaryota</taxon>
        <taxon>Viridiplantae</taxon>
        <taxon>Chlorophyta</taxon>
        <taxon>core chlorophytes</taxon>
        <taxon>Chlorophyceae</taxon>
        <taxon>CS clade</taxon>
        <taxon>Chlamydomonadales</taxon>
        <taxon>Volvocaceae</taxon>
        <taxon>Volvox</taxon>
    </lineage>
</organism>
<gene>
    <name evidence="2" type="ORF">VaNZ11_009111</name>
</gene>
<feature type="transmembrane region" description="Helical" evidence="1">
    <location>
        <begin position="35"/>
        <end position="56"/>
    </location>
</feature>
<feature type="transmembrane region" description="Helical" evidence="1">
    <location>
        <begin position="62"/>
        <end position="85"/>
    </location>
</feature>
<proteinExistence type="predicted"/>
<accession>A0ABQ5S6Z4</accession>
<comment type="caution">
    <text evidence="2">The sequence shown here is derived from an EMBL/GenBank/DDBJ whole genome shotgun (WGS) entry which is preliminary data.</text>
</comment>